<reference evidence="1" key="1">
    <citation type="submission" date="2022-12" db="EMBL/GenBank/DDBJ databases">
        <title>Genome Sequence of Lasiodiplodia mahajangana.</title>
        <authorList>
            <person name="Buettner E."/>
        </authorList>
    </citation>
    <scope>NUCLEOTIDE SEQUENCE</scope>
    <source>
        <strain evidence="1">VT137</strain>
    </source>
</reference>
<sequence>MPQITRGVVAIARTFTLFPRTMATLSKGQTLRGKKWDYRIIEPIRGDGTHSAAVFKASVLSKNNSTCDPTWAVIKMALPGDEDAQQNLKREYDTYCLPEVANSPYFREMYDGINNPHNSNTDATETTSFLALEWLDSTLADLRYADVMFNYNIMKAIIENMLSSSDVLDRQRRVNTDIKPANILLSNVNSGCPSVKIADLGLVYVNDTCSFVQPLAMRAPEVYEGQPCVDRSQTWACAATLFCWMKPGILGAVGSPHPLTDEAWCIAKMRRLFPNWSPSPTDDSLQQSIFRASERFIKNPRPDLKSILSLEDEMQAIDMLPEVGGLLRYLFVTDPNQRPSAAEALASTYFQNLAKKAHACPDSITSRYILLHFLKYLPGDDLMVRIQELGVFDQPYSTQEKDGRYNYRGVAVESLMSETDMKGQCLTYYLEVTNGERIDDLEPEYENNFLDNEELPFAVYHFYYRSQQALIELRIRTQRNVEEEEEENMSAEELKAKLRRMHQKKQNKTAFKHEHAGAEVKNEEGILVIDLTSSP</sequence>
<dbReference type="Proteomes" id="UP001153332">
    <property type="component" value="Unassembled WGS sequence"/>
</dbReference>
<accession>A0ACC2JYY5</accession>
<evidence type="ECO:0000313" key="1">
    <source>
        <dbReference type="EMBL" id="KAJ8132625.1"/>
    </source>
</evidence>
<evidence type="ECO:0000313" key="2">
    <source>
        <dbReference type="Proteomes" id="UP001153332"/>
    </source>
</evidence>
<gene>
    <name evidence="1" type="ORF">O1611_g998</name>
</gene>
<dbReference type="EMBL" id="JAPUUL010000103">
    <property type="protein sequence ID" value="KAJ8132625.1"/>
    <property type="molecule type" value="Genomic_DNA"/>
</dbReference>
<comment type="caution">
    <text evidence="1">The sequence shown here is derived from an EMBL/GenBank/DDBJ whole genome shotgun (WGS) entry which is preliminary data.</text>
</comment>
<keyword evidence="2" id="KW-1185">Reference proteome</keyword>
<protein>
    <submittedName>
        <fullName evidence="1">Uncharacterized protein</fullName>
    </submittedName>
</protein>
<proteinExistence type="predicted"/>
<organism evidence="1 2">
    <name type="scientific">Lasiodiplodia mahajangana</name>
    <dbReference type="NCBI Taxonomy" id="1108764"/>
    <lineage>
        <taxon>Eukaryota</taxon>
        <taxon>Fungi</taxon>
        <taxon>Dikarya</taxon>
        <taxon>Ascomycota</taxon>
        <taxon>Pezizomycotina</taxon>
        <taxon>Dothideomycetes</taxon>
        <taxon>Dothideomycetes incertae sedis</taxon>
        <taxon>Botryosphaeriales</taxon>
        <taxon>Botryosphaeriaceae</taxon>
        <taxon>Lasiodiplodia</taxon>
    </lineage>
</organism>
<name>A0ACC2JYY5_9PEZI</name>